<sequence length="264" mass="28933">MGNGNMSELSTPPPVQLSEPLVPVPAPNSTASAPEASGRKPTLQEVVHCLADIELQAFDAIMDNCFPDKPDVFMCMLSQGLDPVIAFSPTLSRASSGPLSRDLKVQANLFDGVVVSAKDMAVPPKTSFAQLLGYQGDTEPLSSLRTRSKRPGLSHPQTNLWSDRRRKDEILIARSTSISKCGRRRLPKEPEVRQFFIGSQAVRAAVHEQRFITKAEEEPFLLEEEYDQRSTGFGQRTITSEILPNFTDPSYGPPVCTVVHNSGP</sequence>
<evidence type="ECO:0000313" key="3">
    <source>
        <dbReference type="Proteomes" id="UP000050761"/>
    </source>
</evidence>
<protein>
    <submittedName>
        <fullName evidence="2 4">Uncharacterized protein</fullName>
    </submittedName>
</protein>
<dbReference type="EMBL" id="UZAH01026050">
    <property type="protein sequence ID" value="VDO74802.1"/>
    <property type="molecule type" value="Genomic_DNA"/>
</dbReference>
<feature type="region of interest" description="Disordered" evidence="1">
    <location>
        <begin position="1"/>
        <end position="39"/>
    </location>
</feature>
<feature type="region of interest" description="Disordered" evidence="1">
    <location>
        <begin position="140"/>
        <end position="159"/>
    </location>
</feature>
<evidence type="ECO:0000256" key="1">
    <source>
        <dbReference type="SAM" id="MobiDB-lite"/>
    </source>
</evidence>
<dbReference type="Proteomes" id="UP000050761">
    <property type="component" value="Unassembled WGS sequence"/>
</dbReference>
<organism evidence="2">
    <name type="scientific">Heligmosomoides polygyrus</name>
    <name type="common">Parasitic roundworm</name>
    <dbReference type="NCBI Taxonomy" id="6339"/>
    <lineage>
        <taxon>Eukaryota</taxon>
        <taxon>Metazoa</taxon>
        <taxon>Ecdysozoa</taxon>
        <taxon>Nematoda</taxon>
        <taxon>Chromadorea</taxon>
        <taxon>Rhabditida</taxon>
        <taxon>Rhabditina</taxon>
        <taxon>Rhabditomorpha</taxon>
        <taxon>Strongyloidea</taxon>
        <taxon>Heligmosomidae</taxon>
        <taxon>Heligmosomoides</taxon>
    </lineage>
</organism>
<dbReference type="WBParaSite" id="HPBE_0000808001-mRNA-1">
    <property type="protein sequence ID" value="HPBE_0000808001-mRNA-1"/>
    <property type="gene ID" value="HPBE_0000808001"/>
</dbReference>
<reference evidence="4" key="2">
    <citation type="submission" date="2019-09" db="UniProtKB">
        <authorList>
            <consortium name="WormBaseParasite"/>
        </authorList>
    </citation>
    <scope>IDENTIFICATION</scope>
</reference>
<proteinExistence type="predicted"/>
<keyword evidence="3" id="KW-1185">Reference proteome</keyword>
<evidence type="ECO:0000313" key="4">
    <source>
        <dbReference type="WBParaSite" id="HPBE_0000808001-mRNA-1"/>
    </source>
</evidence>
<evidence type="ECO:0000313" key="2">
    <source>
        <dbReference type="EMBL" id="VDO74802.1"/>
    </source>
</evidence>
<feature type="compositionally biased region" description="Polar residues" evidence="1">
    <location>
        <begin position="1"/>
        <end position="10"/>
    </location>
</feature>
<dbReference type="AlphaFoldDB" id="A0A3P8BRV1"/>
<name>A0A3P8BRV1_HELPZ</name>
<accession>A0A3P8BRV1</accession>
<reference evidence="2 3" key="1">
    <citation type="submission" date="2018-11" db="EMBL/GenBank/DDBJ databases">
        <authorList>
            <consortium name="Pathogen Informatics"/>
        </authorList>
    </citation>
    <scope>NUCLEOTIDE SEQUENCE [LARGE SCALE GENOMIC DNA]</scope>
</reference>
<gene>
    <name evidence="2" type="ORF">HPBE_LOCUS8081</name>
</gene>